<dbReference type="EMBL" id="PXWF02000324">
    <property type="protein sequence ID" value="PWF40448.1"/>
    <property type="molecule type" value="Genomic_DNA"/>
</dbReference>
<evidence type="ECO:0000256" key="11">
    <source>
        <dbReference type="SAM" id="Phobius"/>
    </source>
</evidence>
<proteinExistence type="inferred from homology"/>
<comment type="caution">
    <text evidence="13">The sequence shown here is derived from an EMBL/GenBank/DDBJ whole genome shotgun (WGS) entry which is preliminary data.</text>
</comment>
<dbReference type="InterPro" id="IPR013545">
    <property type="entry name" value="T2SS_protein-GspG_C"/>
</dbReference>
<dbReference type="Pfam" id="PF08334">
    <property type="entry name" value="T2SSG"/>
    <property type="match status" value="1"/>
</dbReference>
<protein>
    <recommendedName>
        <fullName evidence="3">Type II secretion system core protein G</fullName>
    </recommendedName>
</protein>
<evidence type="ECO:0000256" key="4">
    <source>
        <dbReference type="ARBA" id="ARBA00022475"/>
    </source>
</evidence>
<dbReference type="AlphaFoldDB" id="A0A2U2HC24"/>
<organism evidence="13 14">
    <name type="scientific">Massilia glaciei</name>
    <dbReference type="NCBI Taxonomy" id="1524097"/>
    <lineage>
        <taxon>Bacteria</taxon>
        <taxon>Pseudomonadati</taxon>
        <taxon>Pseudomonadota</taxon>
        <taxon>Betaproteobacteria</taxon>
        <taxon>Burkholderiales</taxon>
        <taxon>Oxalobacteraceae</taxon>
        <taxon>Telluria group</taxon>
        <taxon>Massilia</taxon>
    </lineage>
</organism>
<accession>A0A2U2HC24</accession>
<dbReference type="GO" id="GO:0015627">
    <property type="term" value="C:type II protein secretion system complex"/>
    <property type="evidence" value="ECO:0007669"/>
    <property type="project" value="InterPro"/>
</dbReference>
<keyword evidence="8 11" id="KW-1133">Transmembrane helix</keyword>
<evidence type="ECO:0000256" key="1">
    <source>
        <dbReference type="ARBA" id="ARBA00004377"/>
    </source>
</evidence>
<dbReference type="GO" id="GO:0015628">
    <property type="term" value="P:protein secretion by the type II secretion system"/>
    <property type="evidence" value="ECO:0007669"/>
    <property type="project" value="InterPro"/>
</dbReference>
<dbReference type="OrthoDB" id="9795612at2"/>
<dbReference type="PRINTS" id="PR00813">
    <property type="entry name" value="BCTERIALGSPG"/>
</dbReference>
<dbReference type="SUPFAM" id="SSF54523">
    <property type="entry name" value="Pili subunits"/>
    <property type="match status" value="1"/>
</dbReference>
<evidence type="ECO:0000313" key="14">
    <source>
        <dbReference type="Proteomes" id="UP000241421"/>
    </source>
</evidence>
<evidence type="ECO:0000256" key="6">
    <source>
        <dbReference type="ARBA" id="ARBA00022519"/>
    </source>
</evidence>
<feature type="transmembrane region" description="Helical" evidence="11">
    <location>
        <begin position="20"/>
        <end position="41"/>
    </location>
</feature>
<dbReference type="InterPro" id="IPR010054">
    <property type="entry name" value="Type2_sec_GspG"/>
</dbReference>
<name>A0A2U2HC24_9BURK</name>
<dbReference type="GO" id="GO:0005886">
    <property type="term" value="C:plasma membrane"/>
    <property type="evidence" value="ECO:0007669"/>
    <property type="project" value="UniProtKB-SubCell"/>
</dbReference>
<evidence type="ECO:0000256" key="3">
    <source>
        <dbReference type="ARBA" id="ARBA00020042"/>
    </source>
</evidence>
<evidence type="ECO:0000256" key="7">
    <source>
        <dbReference type="ARBA" id="ARBA00022692"/>
    </source>
</evidence>
<evidence type="ECO:0000256" key="10">
    <source>
        <dbReference type="SAM" id="MobiDB-lite"/>
    </source>
</evidence>
<comment type="subcellular location">
    <subcellularLocation>
        <location evidence="1">Cell inner membrane</location>
        <topology evidence="1">Single-pass membrane protein</topology>
    </subcellularLocation>
</comment>
<evidence type="ECO:0000256" key="5">
    <source>
        <dbReference type="ARBA" id="ARBA00022481"/>
    </source>
</evidence>
<gene>
    <name evidence="13" type="primary">gspG</name>
    <name evidence="13" type="ORF">C7C56_026090</name>
</gene>
<evidence type="ECO:0000256" key="9">
    <source>
        <dbReference type="ARBA" id="ARBA00023136"/>
    </source>
</evidence>
<dbReference type="Proteomes" id="UP000241421">
    <property type="component" value="Unassembled WGS sequence"/>
</dbReference>
<comment type="similarity">
    <text evidence="2">Belongs to the GSP G family.</text>
</comment>
<keyword evidence="4" id="KW-1003">Cell membrane</keyword>
<keyword evidence="7 11" id="KW-0812">Transmembrane</keyword>
<dbReference type="InterPro" id="IPR000983">
    <property type="entry name" value="Bac_GSPG_pilin"/>
</dbReference>
<keyword evidence="5" id="KW-0488">Methylation</keyword>
<dbReference type="Pfam" id="PF07963">
    <property type="entry name" value="N_methyl"/>
    <property type="match status" value="1"/>
</dbReference>
<dbReference type="NCBIfam" id="TIGR01710">
    <property type="entry name" value="typeII_sec_gspG"/>
    <property type="match status" value="1"/>
</dbReference>
<dbReference type="NCBIfam" id="TIGR02532">
    <property type="entry name" value="IV_pilin_GFxxxE"/>
    <property type="match status" value="1"/>
</dbReference>
<evidence type="ECO:0000256" key="8">
    <source>
        <dbReference type="ARBA" id="ARBA00022989"/>
    </source>
</evidence>
<sequence length="151" mass="15837">MYAVSNAANHVAPDARPRQAGFTLLELLVVIVIIGLLAAYVGPKYFAQLGKSEVTVARAQIEAFEKSLEIYLLDVGRYPSTEEGLGALLAAPAAAGAKWKGPYLKKSVPLDPWGQPYSYRSPGAKGEFEIGSTGKDGQPGGTGEAADIGSQ</sequence>
<dbReference type="RefSeq" id="WP_106760261.1">
    <property type="nucleotide sequence ID" value="NZ_PXWF02000324.1"/>
</dbReference>
<evidence type="ECO:0000259" key="12">
    <source>
        <dbReference type="Pfam" id="PF08334"/>
    </source>
</evidence>
<dbReference type="InterPro" id="IPR045584">
    <property type="entry name" value="Pilin-like"/>
</dbReference>
<keyword evidence="14" id="KW-1185">Reference proteome</keyword>
<dbReference type="Gene3D" id="3.30.700.10">
    <property type="entry name" value="Glycoprotein, Type 4 Pilin"/>
    <property type="match status" value="1"/>
</dbReference>
<dbReference type="InterPro" id="IPR012902">
    <property type="entry name" value="N_methyl_site"/>
</dbReference>
<reference evidence="13 14" key="1">
    <citation type="submission" date="2018-04" db="EMBL/GenBank/DDBJ databases">
        <title>Massilia violaceinigra sp. nov., a novel purple-pigmented bacterium isolated from Tianshan glacier, Xinjiang, China.</title>
        <authorList>
            <person name="Wang H."/>
        </authorList>
    </citation>
    <scope>NUCLEOTIDE SEQUENCE [LARGE SCALE GENOMIC DNA]</scope>
    <source>
        <strain evidence="13 14">B448-2</strain>
    </source>
</reference>
<evidence type="ECO:0000313" key="13">
    <source>
        <dbReference type="EMBL" id="PWF40448.1"/>
    </source>
</evidence>
<keyword evidence="6" id="KW-0997">Cell inner membrane</keyword>
<keyword evidence="9 11" id="KW-0472">Membrane</keyword>
<feature type="region of interest" description="Disordered" evidence="10">
    <location>
        <begin position="124"/>
        <end position="151"/>
    </location>
</feature>
<evidence type="ECO:0000256" key="2">
    <source>
        <dbReference type="ARBA" id="ARBA00009984"/>
    </source>
</evidence>
<feature type="domain" description="Type II secretion system protein GspG C-terminal" evidence="12">
    <location>
        <begin position="45"/>
        <end position="150"/>
    </location>
</feature>